<reference key="1">
    <citation type="journal article" date="2011" name="Mol. Biol. Evol.">
        <title>Unity in variety -- the pan-genome of the Chlamydiae.</title>
        <authorList>
            <person name="Collingro A."/>
            <person name="Tischler P."/>
            <person name="Weinmaier T."/>
            <person name="Penz T."/>
            <person name="Heinz E."/>
            <person name="Brunham R.C."/>
            <person name="Read T.D."/>
            <person name="Bavoil P.M."/>
            <person name="Sachse K."/>
            <person name="Kahane S."/>
            <person name="Friedman M.G."/>
            <person name="Rattei T."/>
            <person name="Myers G.S.A."/>
            <person name="Horn M."/>
        </authorList>
    </citation>
    <scope>NUCLEOTIDE SEQUENCE</scope>
    <source>
        <strain>Z</strain>
    </source>
</reference>
<dbReference type="KEGG" id="sng:SNE_A06150"/>
<evidence type="ECO:0000313" key="2">
    <source>
        <dbReference type="Proteomes" id="UP000000496"/>
    </source>
</evidence>
<evidence type="ECO:0000313" key="1">
    <source>
        <dbReference type="EMBL" id="CCB88492.1"/>
    </source>
</evidence>
<name>F8L6Y3_SIMNZ</name>
<proteinExistence type="predicted"/>
<dbReference type="EMBL" id="FR872582">
    <property type="protein sequence ID" value="CCB88492.1"/>
    <property type="molecule type" value="Genomic_DNA"/>
</dbReference>
<sequence>MKILDSSNKVVFHIDPANRILEYFNNETLWLDLNKGVSIPPYAQSSFEGKEVIFPPCPDDAPELYELFEQAVQFRFTNEYQKHGFCIVK</sequence>
<organism evidence="1 2">
    <name type="scientific">Simkania negevensis (strain ATCC VR-1471 / DSM 27360 / Z)</name>
    <dbReference type="NCBI Taxonomy" id="331113"/>
    <lineage>
        <taxon>Bacteria</taxon>
        <taxon>Pseudomonadati</taxon>
        <taxon>Chlamydiota</taxon>
        <taxon>Chlamydiia</taxon>
        <taxon>Parachlamydiales</taxon>
        <taxon>Simkaniaceae</taxon>
        <taxon>Simkania</taxon>
    </lineage>
</organism>
<reference evidence="1 2" key="2">
    <citation type="journal article" date="2011" name="Mol. Biol. Evol.">
        <title>Unity in variety--the pan-genome of the Chlamydiae.</title>
        <authorList>
            <person name="Collingro A."/>
            <person name="Tischler P."/>
            <person name="Weinmaier T."/>
            <person name="Penz T."/>
            <person name="Heinz E."/>
            <person name="Brunham R.C."/>
            <person name="Read T.D."/>
            <person name="Bavoil P.M."/>
            <person name="Sachse K."/>
            <person name="Kahane S."/>
            <person name="Friedman M.G."/>
            <person name="Rattei T."/>
            <person name="Myers G.S."/>
            <person name="Horn M."/>
        </authorList>
    </citation>
    <scope>NUCLEOTIDE SEQUENCE [LARGE SCALE GENOMIC DNA]</scope>
    <source>
        <strain evidence="2">ATCC VR-1471 / Z</strain>
    </source>
</reference>
<dbReference type="AlphaFoldDB" id="F8L6Y3"/>
<dbReference type="Proteomes" id="UP000000496">
    <property type="component" value="Chromosome gsn.131"/>
</dbReference>
<protein>
    <submittedName>
        <fullName evidence="1">Uncharacterized protein</fullName>
    </submittedName>
</protein>
<dbReference type="HOGENOM" id="CLU_2452974_0_0_0"/>
<accession>F8L6Y3</accession>
<dbReference type="RefSeq" id="WP_013942959.1">
    <property type="nucleotide sequence ID" value="NC_015713.1"/>
</dbReference>
<dbReference type="STRING" id="331113.SNE_A06150"/>
<gene>
    <name evidence="1" type="ordered locus">SNE_A06150</name>
</gene>
<keyword evidence="2" id="KW-1185">Reference proteome</keyword>